<name>A0AAU2VK91_9ACTN</name>
<dbReference type="PANTHER" id="PTHR40765">
    <property type="entry name" value="ESX-2 SECRETION SYSTEM ATPASE ECCB2"/>
    <property type="match status" value="1"/>
</dbReference>
<dbReference type="InterPro" id="IPR007795">
    <property type="entry name" value="T7SS_EccB"/>
</dbReference>
<proteinExistence type="predicted"/>
<protein>
    <submittedName>
        <fullName evidence="3">Type VII secretion protein EccB</fullName>
    </submittedName>
</protein>
<evidence type="ECO:0000256" key="2">
    <source>
        <dbReference type="SAM" id="Phobius"/>
    </source>
</evidence>
<accession>A0AAU2VK91</accession>
<dbReference type="InterPro" id="IPR044857">
    <property type="entry name" value="T7SS_EccB_R1"/>
</dbReference>
<keyword evidence="2" id="KW-1133">Transmembrane helix</keyword>
<dbReference type="EMBL" id="CP108313">
    <property type="protein sequence ID" value="WTW67914.1"/>
    <property type="molecule type" value="Genomic_DNA"/>
</dbReference>
<evidence type="ECO:0000256" key="1">
    <source>
        <dbReference type="SAM" id="MobiDB-lite"/>
    </source>
</evidence>
<reference evidence="3" key="1">
    <citation type="submission" date="2022-10" db="EMBL/GenBank/DDBJ databases">
        <title>The complete genomes of actinobacterial strains from the NBC collection.</title>
        <authorList>
            <person name="Joergensen T.S."/>
            <person name="Alvarez Arevalo M."/>
            <person name="Sterndorff E.B."/>
            <person name="Faurdal D."/>
            <person name="Vuksanovic O."/>
            <person name="Mourched A.-S."/>
            <person name="Charusanti P."/>
            <person name="Shaw S."/>
            <person name="Blin K."/>
            <person name="Weber T."/>
        </authorList>
    </citation>
    <scope>NUCLEOTIDE SEQUENCE</scope>
    <source>
        <strain evidence="3">NBC_00008</strain>
    </source>
</reference>
<sequence>MQSRKDQVQAHLFVMGRLTSGMLRGDPDSPESPVGRTNRGMAWGIGLGTVLTVGFLLFGMISPAGSKTWRQDSALIVQKDTGTRFLYLDRTLRPVRNYASAKLIAADGLKVVSVSGTSLAGERHGTPVGIPGAPDALPGPGDLERGAWQVCAEEPDRTGADRTGRRPVTSLRLGLPAGGVSPGDDRAVLVQGPDRATHLLWGDHRLRLGKHGAAEALGYSGATPVPVSAAFLDSVPAGPDLTAPEVDGRGAAGPRIGGRAGRTGQVYALASPGAVTQHFLLEKDGLRPLSTPGAALVLGDDRTAKLAYKGSVPAALPLTADQLAQHREPAAAATRDPAGWPSRTPGVRDPGPGTSVCARIQPEGAAPRVALALVPTAGRAAPVASGPEIRRPCLAVDGLEVRPGGGALVQALGAGGSVIGTTTYLVTDVGVKYRLPDAESVERLGLKGGHAQAVPSRLLDMLPTGPVLDAAVTAGERAAAAVPSEKSCG</sequence>
<evidence type="ECO:0000313" key="3">
    <source>
        <dbReference type="EMBL" id="WTW67914.1"/>
    </source>
</evidence>
<keyword evidence="2" id="KW-0472">Membrane</keyword>
<dbReference type="NCBIfam" id="TIGR03919">
    <property type="entry name" value="T7SS_EccB"/>
    <property type="match status" value="1"/>
</dbReference>
<dbReference type="Gene3D" id="3.30.2390.20">
    <property type="entry name" value="Type VII secretion system EccB, repeat 1 domain"/>
    <property type="match status" value="1"/>
</dbReference>
<dbReference type="GO" id="GO:0005576">
    <property type="term" value="C:extracellular region"/>
    <property type="evidence" value="ECO:0007669"/>
    <property type="project" value="TreeGrafter"/>
</dbReference>
<feature type="region of interest" description="Disordered" evidence="1">
    <location>
        <begin position="327"/>
        <end position="351"/>
    </location>
</feature>
<organism evidence="3">
    <name type="scientific">Streptomyces sp. NBC_00008</name>
    <dbReference type="NCBI Taxonomy" id="2903610"/>
    <lineage>
        <taxon>Bacteria</taxon>
        <taxon>Bacillati</taxon>
        <taxon>Actinomycetota</taxon>
        <taxon>Actinomycetes</taxon>
        <taxon>Kitasatosporales</taxon>
        <taxon>Streptomycetaceae</taxon>
        <taxon>Streptomyces</taxon>
    </lineage>
</organism>
<feature type="region of interest" description="Disordered" evidence="1">
    <location>
        <begin position="154"/>
        <end position="177"/>
    </location>
</feature>
<feature type="transmembrane region" description="Helical" evidence="2">
    <location>
        <begin position="41"/>
        <end position="61"/>
    </location>
</feature>
<dbReference type="Pfam" id="PF05108">
    <property type="entry name" value="T7SS_ESX1_EccB"/>
    <property type="match status" value="1"/>
</dbReference>
<dbReference type="PANTHER" id="PTHR40765:SF2">
    <property type="entry name" value="ESX-2 SECRETION SYSTEM ATPASE ECCB2"/>
    <property type="match status" value="1"/>
</dbReference>
<gene>
    <name evidence="3" type="primary">eccB</name>
    <name evidence="3" type="ORF">OG398_06355</name>
</gene>
<dbReference type="AlphaFoldDB" id="A0AAU2VK91"/>
<feature type="compositionally biased region" description="Basic and acidic residues" evidence="1">
    <location>
        <begin position="154"/>
        <end position="164"/>
    </location>
</feature>
<keyword evidence="2" id="KW-0812">Transmembrane</keyword>